<feature type="transmembrane region" description="Helical" evidence="13">
    <location>
        <begin position="204"/>
        <end position="223"/>
    </location>
</feature>
<keyword evidence="4" id="KW-0633">Potassium transport</keyword>
<dbReference type="GO" id="GO:0015252">
    <property type="term" value="F:proton channel activity"/>
    <property type="evidence" value="ECO:0007669"/>
    <property type="project" value="InterPro"/>
</dbReference>
<feature type="transmembrane region" description="Helical" evidence="13">
    <location>
        <begin position="95"/>
        <end position="115"/>
    </location>
</feature>
<evidence type="ECO:0000256" key="8">
    <source>
        <dbReference type="ARBA" id="ARBA00022989"/>
    </source>
</evidence>
<dbReference type="RefSeq" id="WP_420242522.1">
    <property type="nucleotide sequence ID" value="NZ_BOPV01000001.1"/>
</dbReference>
<dbReference type="Pfam" id="PF06736">
    <property type="entry name" value="TMEM175"/>
    <property type="match status" value="1"/>
</dbReference>
<evidence type="ECO:0000256" key="4">
    <source>
        <dbReference type="ARBA" id="ARBA00022538"/>
    </source>
</evidence>
<comment type="caution">
    <text evidence="14">The sequence shown here is derived from an EMBL/GenBank/DDBJ whole genome shotgun (WGS) entry which is preliminary data.</text>
</comment>
<keyword evidence="15" id="KW-1185">Reference proteome</keyword>
<evidence type="ECO:0000256" key="3">
    <source>
        <dbReference type="ARBA" id="ARBA00022448"/>
    </source>
</evidence>
<evidence type="ECO:0000313" key="14">
    <source>
        <dbReference type="EMBL" id="GIL39417.1"/>
    </source>
</evidence>
<feature type="transmembrane region" description="Helical" evidence="13">
    <location>
        <begin position="135"/>
        <end position="159"/>
    </location>
</feature>
<dbReference type="AlphaFoldDB" id="A0A8S8XDK3"/>
<keyword evidence="5 13" id="KW-0812">Transmembrane</keyword>
<evidence type="ECO:0000256" key="10">
    <source>
        <dbReference type="ARBA" id="ARBA00023136"/>
    </source>
</evidence>
<protein>
    <recommendedName>
        <fullName evidence="16">DUF1211 domain-containing protein</fullName>
    </recommendedName>
</protein>
<proteinExistence type="inferred from homology"/>
<evidence type="ECO:0000256" key="2">
    <source>
        <dbReference type="ARBA" id="ARBA00006920"/>
    </source>
</evidence>
<keyword evidence="10 13" id="KW-0472">Membrane</keyword>
<dbReference type="EMBL" id="BOPV01000001">
    <property type="protein sequence ID" value="GIL39417.1"/>
    <property type="molecule type" value="Genomic_DNA"/>
</dbReference>
<organism evidence="14 15">
    <name type="scientific">Roseiterribacter gracilis</name>
    <dbReference type="NCBI Taxonomy" id="2812848"/>
    <lineage>
        <taxon>Bacteria</taxon>
        <taxon>Pseudomonadati</taxon>
        <taxon>Pseudomonadota</taxon>
        <taxon>Alphaproteobacteria</taxon>
        <taxon>Rhodospirillales</taxon>
        <taxon>Roseiterribacteraceae</taxon>
        <taxon>Roseiterribacter</taxon>
    </lineage>
</organism>
<accession>A0A8S8XDK3</accession>
<comment type="catalytic activity">
    <reaction evidence="12">
        <text>K(+)(in) = K(+)(out)</text>
        <dbReference type="Rhea" id="RHEA:29463"/>
        <dbReference type="ChEBI" id="CHEBI:29103"/>
    </reaction>
</comment>
<evidence type="ECO:0000256" key="7">
    <source>
        <dbReference type="ARBA" id="ARBA00022958"/>
    </source>
</evidence>
<evidence type="ECO:0000256" key="5">
    <source>
        <dbReference type="ARBA" id="ARBA00022692"/>
    </source>
</evidence>
<evidence type="ECO:0000256" key="6">
    <source>
        <dbReference type="ARBA" id="ARBA00022826"/>
    </source>
</evidence>
<keyword evidence="9" id="KW-0406">Ion transport</keyword>
<dbReference type="Proteomes" id="UP000681075">
    <property type="component" value="Unassembled WGS sequence"/>
</dbReference>
<keyword evidence="11" id="KW-0407">Ion channel</keyword>
<evidence type="ECO:0000256" key="11">
    <source>
        <dbReference type="ARBA" id="ARBA00023303"/>
    </source>
</evidence>
<feature type="transmembrane region" description="Helical" evidence="13">
    <location>
        <begin position="21"/>
        <end position="43"/>
    </location>
</feature>
<name>A0A8S8XDK3_9PROT</name>
<feature type="transmembrane region" description="Helical" evidence="13">
    <location>
        <begin position="180"/>
        <end position="198"/>
    </location>
</feature>
<sequence length="234" mass="26964">MSTTYRRDPQSAWHRWRGTEITRLEALSDAVFAFAVTLLVVSLEVPKNIGELLHLMRGFLPFSICFAMLFWIWYQHNLFFRRFALQDRFTSWTTAALLFVVLFYVYPMKFVWTSFIDSQIHGDVSNTSMSEFQFAQLMTIYSGGFAAVFVIFAALYAHALKQRNALELTPTEAHLAREEIQSAGINAGVGVLSVILAWTTHDGWFSTAPYWFIGIFQGFHGSAMRRQRERRFAS</sequence>
<evidence type="ECO:0000256" key="9">
    <source>
        <dbReference type="ARBA" id="ARBA00023065"/>
    </source>
</evidence>
<evidence type="ECO:0000256" key="1">
    <source>
        <dbReference type="ARBA" id="ARBA00004141"/>
    </source>
</evidence>
<feature type="transmembrane region" description="Helical" evidence="13">
    <location>
        <begin position="55"/>
        <end position="74"/>
    </location>
</feature>
<evidence type="ECO:0000256" key="13">
    <source>
        <dbReference type="SAM" id="Phobius"/>
    </source>
</evidence>
<keyword evidence="8 13" id="KW-1133">Transmembrane helix</keyword>
<comment type="similarity">
    <text evidence="2">Belongs to the TMEM175 family.</text>
</comment>
<evidence type="ECO:0000313" key="15">
    <source>
        <dbReference type="Proteomes" id="UP000681075"/>
    </source>
</evidence>
<reference evidence="14" key="1">
    <citation type="submission" date="2021-02" db="EMBL/GenBank/DDBJ databases">
        <title>Genome sequence of Rhodospirillales sp. strain TMPK1 isolated from soil.</title>
        <authorList>
            <person name="Nakai R."/>
            <person name="Kusada H."/>
            <person name="Tamaki H."/>
        </authorList>
    </citation>
    <scope>NUCLEOTIDE SEQUENCE</scope>
    <source>
        <strain evidence="14">TMPK1</strain>
    </source>
</reference>
<evidence type="ECO:0000256" key="12">
    <source>
        <dbReference type="ARBA" id="ARBA00034430"/>
    </source>
</evidence>
<keyword evidence="7" id="KW-0630">Potassium</keyword>
<dbReference type="InterPro" id="IPR010617">
    <property type="entry name" value="TMEM175-like"/>
</dbReference>
<dbReference type="GO" id="GO:0005267">
    <property type="term" value="F:potassium channel activity"/>
    <property type="evidence" value="ECO:0007669"/>
    <property type="project" value="UniProtKB-KW"/>
</dbReference>
<keyword evidence="6" id="KW-0631">Potassium channel</keyword>
<comment type="subcellular location">
    <subcellularLocation>
        <location evidence="1">Membrane</location>
        <topology evidence="1">Multi-pass membrane protein</topology>
    </subcellularLocation>
</comment>
<gene>
    <name evidence="14" type="ORF">TMPK1_16540</name>
</gene>
<evidence type="ECO:0008006" key="16">
    <source>
        <dbReference type="Google" id="ProtNLM"/>
    </source>
</evidence>
<dbReference type="GO" id="GO:0016020">
    <property type="term" value="C:membrane"/>
    <property type="evidence" value="ECO:0007669"/>
    <property type="project" value="UniProtKB-SubCell"/>
</dbReference>
<keyword evidence="3" id="KW-0813">Transport</keyword>